<gene>
    <name evidence="6" type="ORF">Tci_020723</name>
</gene>
<dbReference type="InterPro" id="IPR054722">
    <property type="entry name" value="PolX-like_BBD"/>
</dbReference>
<evidence type="ECO:0000313" key="6">
    <source>
        <dbReference type="EMBL" id="GEU48745.1"/>
    </source>
</evidence>
<protein>
    <recommendedName>
        <fullName evidence="5">Integrase catalytic domain-containing protein</fullName>
    </recommendedName>
</protein>
<evidence type="ECO:0000259" key="5">
    <source>
        <dbReference type="PROSITE" id="PS50994"/>
    </source>
</evidence>
<dbReference type="Pfam" id="PF07727">
    <property type="entry name" value="RVT_2"/>
    <property type="match status" value="1"/>
</dbReference>
<dbReference type="GO" id="GO:0015074">
    <property type="term" value="P:DNA integration"/>
    <property type="evidence" value="ECO:0007669"/>
    <property type="project" value="InterPro"/>
</dbReference>
<dbReference type="InterPro" id="IPR039537">
    <property type="entry name" value="Retrotran_Ty1/copia-like"/>
</dbReference>
<reference evidence="6" key="1">
    <citation type="journal article" date="2019" name="Sci. Rep.">
        <title>Draft genome of Tanacetum cinerariifolium, the natural source of mosquito coil.</title>
        <authorList>
            <person name="Yamashiro T."/>
            <person name="Shiraishi A."/>
            <person name="Satake H."/>
            <person name="Nakayama K."/>
        </authorList>
    </citation>
    <scope>NUCLEOTIDE SEQUENCE</scope>
</reference>
<dbReference type="PROSITE" id="PS50994">
    <property type="entry name" value="INTEGRASE"/>
    <property type="match status" value="1"/>
</dbReference>
<dbReference type="GO" id="GO:0046872">
    <property type="term" value="F:metal ion binding"/>
    <property type="evidence" value="ECO:0007669"/>
    <property type="project" value="UniProtKB-KW"/>
</dbReference>
<evidence type="ECO:0000256" key="4">
    <source>
        <dbReference type="SAM" id="MobiDB-lite"/>
    </source>
</evidence>
<dbReference type="GO" id="GO:0006508">
    <property type="term" value="P:proteolysis"/>
    <property type="evidence" value="ECO:0007669"/>
    <property type="project" value="UniProtKB-KW"/>
</dbReference>
<feature type="compositionally biased region" description="Pro residues" evidence="4">
    <location>
        <begin position="904"/>
        <end position="920"/>
    </location>
</feature>
<name>A0A6L2KKY6_TANCI</name>
<dbReference type="GO" id="GO:0008233">
    <property type="term" value="F:peptidase activity"/>
    <property type="evidence" value="ECO:0007669"/>
    <property type="project" value="UniProtKB-KW"/>
</dbReference>
<dbReference type="GO" id="GO:0003676">
    <property type="term" value="F:nucleic acid binding"/>
    <property type="evidence" value="ECO:0007669"/>
    <property type="project" value="InterPro"/>
</dbReference>
<dbReference type="Gene3D" id="3.30.420.10">
    <property type="entry name" value="Ribonuclease H-like superfamily/Ribonuclease H"/>
    <property type="match status" value="1"/>
</dbReference>
<dbReference type="PANTHER" id="PTHR42648:SF32">
    <property type="entry name" value="RIBONUCLEASE H-LIKE DOMAIN, GAG-PRE-INTEGRASE DOMAIN PROTEIN-RELATED"/>
    <property type="match status" value="1"/>
</dbReference>
<dbReference type="Pfam" id="PF13976">
    <property type="entry name" value="gag_pre-integrs"/>
    <property type="match status" value="1"/>
</dbReference>
<evidence type="ECO:0000256" key="1">
    <source>
        <dbReference type="ARBA" id="ARBA00022670"/>
    </source>
</evidence>
<dbReference type="InterPro" id="IPR013103">
    <property type="entry name" value="RVT_2"/>
</dbReference>
<keyword evidence="1" id="KW-0645">Protease</keyword>
<dbReference type="InterPro" id="IPR036397">
    <property type="entry name" value="RNaseH_sf"/>
</dbReference>
<organism evidence="6">
    <name type="scientific">Tanacetum cinerariifolium</name>
    <name type="common">Dalmatian daisy</name>
    <name type="synonym">Chrysanthemum cinerariifolium</name>
    <dbReference type="NCBI Taxonomy" id="118510"/>
    <lineage>
        <taxon>Eukaryota</taxon>
        <taxon>Viridiplantae</taxon>
        <taxon>Streptophyta</taxon>
        <taxon>Embryophyta</taxon>
        <taxon>Tracheophyta</taxon>
        <taxon>Spermatophyta</taxon>
        <taxon>Magnoliopsida</taxon>
        <taxon>eudicotyledons</taxon>
        <taxon>Gunneridae</taxon>
        <taxon>Pentapetalae</taxon>
        <taxon>asterids</taxon>
        <taxon>campanulids</taxon>
        <taxon>Asterales</taxon>
        <taxon>Asteraceae</taxon>
        <taxon>Asteroideae</taxon>
        <taxon>Anthemideae</taxon>
        <taxon>Anthemidinae</taxon>
        <taxon>Tanacetum</taxon>
    </lineage>
</organism>
<evidence type="ECO:0000256" key="3">
    <source>
        <dbReference type="ARBA" id="ARBA00022801"/>
    </source>
</evidence>
<dbReference type="CDD" id="cd09272">
    <property type="entry name" value="RNase_HI_RT_Ty1"/>
    <property type="match status" value="1"/>
</dbReference>
<dbReference type="AlphaFoldDB" id="A0A6L2KKY6"/>
<sequence>MVLTAVLTRSKLVPLTTVRPVTTDVSPNNVIRPRPAKTVGTKPYSPPRRTINHRPSPPASNFPPKVTTFKTSKVNVVKGVQGHWGNPQHALKDKGVIDSRCSRHMTGNMSYLSDFEEINSGYVAFGGNLKGGKISGKGKIRTSKLDFDDVYFIKELKFNLFSISQMCDKKCSVLFTDSECIFLSPEFKLPDEIQVLLRVPRENNMYNVDLNNIVPSRDLTCLFAKETLDESNLWHRRLGHISFKTMNKLVKGNLVRGLPSKVFKNNHTCVACKKRKQHRASCKTKPVSSVSQPLQRFTWVFFLATKDETSPILKTFINGIENQLSLKVKIIRSDNRAEFKNQDLNQFCGMQGIKREFSVPRTPQQNGIAKRVLVTKPHNKTSYELFLGRTPSISFMRPFGYPVTILNTLDPLGKFDGKADEGFLVGYSINSSGPTWLFDIDTLTKSMIHQPVTAGNQSNPNADPQNIDGDATFEVKEPELKGRKPKEAKGKSPVKLSTGYRNLSVKFEDFSDNSINEVNAASTPVLAVRQILTNSTNTFSAVALEDITYFDDEEDVGAKADFSNLETTIIVTTQTRSMTRMVKDQGRLTQINNEDFHTCMFACFLSQEEPKRVHQALKDPSWIEAMQEELLQFKMQKEEGINYEEVFDLVARIEAIRLFIAYASFMGFMVYQMDVKSDFLYETIKEEVYVCQPPGFEDPDYPDKVYKVVKALYGLHQAPRAWYETLANYLLENGFQRRKIDQTLLIKKQKVAYSDSDYAGASLDRKSTIRGCQFLGYRLISWQCKKQTVVATSSNEAEYVAAASCYAQVNDVVGLQALIDRKKVIITEATVREALRLDDAESIDCLPSEEIFTELSRMGVGKGFSGVETPLFEGMIVPQQAAADVDVVNNDVVAADVPAADAEPTPPSPPPTTPPPPPQELPSTSQVVPTPPPSPIAQPSSHPQKQPSQPTTVSMDLLQSLLETCTTLTRRVENLEQDKIAQALKILKVKKRVRKLQKKKKLKASGLKRLQKVGTAQRIESSADAEVNAEKDAKVVEKDADVQGRPKESQAQIYKIDLEHADKVLSMQDDVKEPSELQEAIEVVTTAKVMTEVVTAATTTITVAAPITAATITIVSTAARRRKEVVIGDPEETAAPSIIIHTEPKSKDKGKWIMVEEPKPLKKQA</sequence>
<dbReference type="InterPro" id="IPR001584">
    <property type="entry name" value="Integrase_cat-core"/>
</dbReference>
<dbReference type="PANTHER" id="PTHR42648">
    <property type="entry name" value="TRANSPOSASE, PUTATIVE-RELATED"/>
    <property type="match status" value="1"/>
</dbReference>
<dbReference type="SUPFAM" id="SSF53098">
    <property type="entry name" value="Ribonuclease H-like"/>
    <property type="match status" value="1"/>
</dbReference>
<dbReference type="InterPro" id="IPR025724">
    <property type="entry name" value="GAG-pre-integrase_dom"/>
</dbReference>
<evidence type="ECO:0000256" key="2">
    <source>
        <dbReference type="ARBA" id="ARBA00022723"/>
    </source>
</evidence>
<dbReference type="EMBL" id="BKCJ010002465">
    <property type="protein sequence ID" value="GEU48745.1"/>
    <property type="molecule type" value="Genomic_DNA"/>
</dbReference>
<feature type="domain" description="Integrase catalytic" evidence="5">
    <location>
        <begin position="255"/>
        <end position="428"/>
    </location>
</feature>
<dbReference type="InterPro" id="IPR012337">
    <property type="entry name" value="RNaseH-like_sf"/>
</dbReference>
<proteinExistence type="predicted"/>
<feature type="compositionally biased region" description="Low complexity" evidence="4">
    <location>
        <begin position="937"/>
        <end position="950"/>
    </location>
</feature>
<feature type="region of interest" description="Disordered" evidence="4">
    <location>
        <begin position="899"/>
        <end position="952"/>
    </location>
</feature>
<accession>A0A6L2KKY6</accession>
<feature type="region of interest" description="Disordered" evidence="4">
    <location>
        <begin position="26"/>
        <end position="63"/>
    </location>
</feature>
<keyword evidence="2" id="KW-0479">Metal-binding</keyword>
<dbReference type="Pfam" id="PF22936">
    <property type="entry name" value="Pol_BBD"/>
    <property type="match status" value="1"/>
</dbReference>
<comment type="caution">
    <text evidence="6">The sequence shown here is derived from an EMBL/GenBank/DDBJ whole genome shotgun (WGS) entry which is preliminary data.</text>
</comment>
<keyword evidence="3" id="KW-0378">Hydrolase</keyword>